<evidence type="ECO:0000256" key="3">
    <source>
        <dbReference type="ARBA" id="ARBA00014962"/>
    </source>
</evidence>
<evidence type="ECO:0000256" key="1">
    <source>
        <dbReference type="ARBA" id="ARBA00004162"/>
    </source>
</evidence>
<accession>A0A2J0L605</accession>
<keyword evidence="4" id="KW-0813">Transport</keyword>
<name>A0A2J0L605_9BACT</name>
<sequence length="91" mass="10183">MQQNASLLNLVPIALIFVIFYFLLIRPQQKRQVEHEKMLKLLKKNDEVITGGGIHGVIMNVKDNTVTLKIDGAVKIEIEKNSIATLKKASA</sequence>
<keyword evidence="8 11" id="KW-1133">Transmembrane helix</keyword>
<dbReference type="InterPro" id="IPR003849">
    <property type="entry name" value="Preprotein_translocase_YajC"/>
</dbReference>
<dbReference type="PANTHER" id="PTHR33909:SF1">
    <property type="entry name" value="SEC TRANSLOCON ACCESSORY COMPLEX SUBUNIT YAJC"/>
    <property type="match status" value="1"/>
</dbReference>
<evidence type="ECO:0000256" key="4">
    <source>
        <dbReference type="ARBA" id="ARBA00022448"/>
    </source>
</evidence>
<comment type="subcellular location">
    <subcellularLocation>
        <location evidence="1">Cell membrane</location>
        <topology evidence="1">Single-pass membrane protein</topology>
    </subcellularLocation>
</comment>
<dbReference type="PANTHER" id="PTHR33909">
    <property type="entry name" value="SEC TRANSLOCON ACCESSORY COMPLEX SUBUNIT YAJC"/>
    <property type="match status" value="1"/>
</dbReference>
<proteinExistence type="inferred from homology"/>
<keyword evidence="6 11" id="KW-0812">Transmembrane</keyword>
<protein>
    <recommendedName>
        <fullName evidence="3">Sec translocon accessory complex subunit YajC</fullName>
    </recommendedName>
</protein>
<evidence type="ECO:0000313" key="13">
    <source>
        <dbReference type="Proteomes" id="UP000230052"/>
    </source>
</evidence>
<organism evidence="12 13">
    <name type="scientific">Candidatus Aquitaenariimonas noxiae</name>
    <dbReference type="NCBI Taxonomy" id="1974741"/>
    <lineage>
        <taxon>Bacteria</taxon>
        <taxon>Pseudomonadati</taxon>
        <taxon>Candidatus Omnitrophota</taxon>
        <taxon>Candidatus Aquitaenariimonas</taxon>
    </lineage>
</organism>
<keyword evidence="5" id="KW-1003">Cell membrane</keyword>
<evidence type="ECO:0000256" key="11">
    <source>
        <dbReference type="SAM" id="Phobius"/>
    </source>
</evidence>
<evidence type="ECO:0000313" key="12">
    <source>
        <dbReference type="EMBL" id="PIU41967.1"/>
    </source>
</evidence>
<dbReference type="SMART" id="SM01323">
    <property type="entry name" value="YajC"/>
    <property type="match status" value="1"/>
</dbReference>
<dbReference type="Pfam" id="PF02699">
    <property type="entry name" value="YajC"/>
    <property type="match status" value="1"/>
</dbReference>
<dbReference type="AlphaFoldDB" id="A0A2J0L605"/>
<dbReference type="Proteomes" id="UP000230052">
    <property type="component" value="Unassembled WGS sequence"/>
</dbReference>
<dbReference type="GO" id="GO:0005886">
    <property type="term" value="C:plasma membrane"/>
    <property type="evidence" value="ECO:0007669"/>
    <property type="project" value="UniProtKB-SubCell"/>
</dbReference>
<keyword evidence="9" id="KW-0811">Translocation</keyword>
<evidence type="ECO:0000256" key="5">
    <source>
        <dbReference type="ARBA" id="ARBA00022475"/>
    </source>
</evidence>
<reference evidence="12 13" key="1">
    <citation type="submission" date="2017-09" db="EMBL/GenBank/DDBJ databases">
        <title>Depth-based differentiation of microbial function through sediment-hosted aquifers and enrichment of novel symbionts in the deep terrestrial subsurface.</title>
        <authorList>
            <person name="Probst A.J."/>
            <person name="Ladd B."/>
            <person name="Jarett J.K."/>
            <person name="Geller-Mcgrath D.E."/>
            <person name="Sieber C.M."/>
            <person name="Emerson J.B."/>
            <person name="Anantharaman K."/>
            <person name="Thomas B.C."/>
            <person name="Malmstrom R."/>
            <person name="Stieglmeier M."/>
            <person name="Klingl A."/>
            <person name="Woyke T."/>
            <person name="Ryan C.M."/>
            <person name="Banfield J.F."/>
        </authorList>
    </citation>
    <scope>NUCLEOTIDE SEQUENCE [LARGE SCALE GENOMIC DNA]</scope>
    <source>
        <strain evidence="12">CG07_land_8_20_14_0_80_42_15</strain>
    </source>
</reference>
<dbReference type="NCBIfam" id="TIGR00739">
    <property type="entry name" value="yajC"/>
    <property type="match status" value="1"/>
</dbReference>
<comment type="caution">
    <text evidence="12">The sequence shown here is derived from an EMBL/GenBank/DDBJ whole genome shotgun (WGS) entry which is preliminary data.</text>
</comment>
<dbReference type="EMBL" id="PEWV01000025">
    <property type="protein sequence ID" value="PIU41967.1"/>
    <property type="molecule type" value="Genomic_DNA"/>
</dbReference>
<evidence type="ECO:0000256" key="10">
    <source>
        <dbReference type="ARBA" id="ARBA00023136"/>
    </source>
</evidence>
<dbReference type="PRINTS" id="PR01853">
    <property type="entry name" value="YAJCTRNLCASE"/>
</dbReference>
<feature type="transmembrane region" description="Helical" evidence="11">
    <location>
        <begin position="6"/>
        <end position="25"/>
    </location>
</feature>
<evidence type="ECO:0000256" key="6">
    <source>
        <dbReference type="ARBA" id="ARBA00022692"/>
    </source>
</evidence>
<comment type="similarity">
    <text evidence="2">Belongs to the YajC family.</text>
</comment>
<evidence type="ECO:0000256" key="8">
    <source>
        <dbReference type="ARBA" id="ARBA00022989"/>
    </source>
</evidence>
<keyword evidence="10 11" id="KW-0472">Membrane</keyword>
<evidence type="ECO:0000256" key="2">
    <source>
        <dbReference type="ARBA" id="ARBA00006742"/>
    </source>
</evidence>
<evidence type="ECO:0000256" key="7">
    <source>
        <dbReference type="ARBA" id="ARBA00022927"/>
    </source>
</evidence>
<keyword evidence="7" id="KW-0653">Protein transport</keyword>
<dbReference type="GO" id="GO:0015031">
    <property type="term" value="P:protein transport"/>
    <property type="evidence" value="ECO:0007669"/>
    <property type="project" value="UniProtKB-KW"/>
</dbReference>
<gene>
    <name evidence="12" type="primary">yajC</name>
    <name evidence="12" type="ORF">COS99_02535</name>
</gene>
<evidence type="ECO:0000256" key="9">
    <source>
        <dbReference type="ARBA" id="ARBA00023010"/>
    </source>
</evidence>